<accession>A0A1Y2DR66</accession>
<dbReference type="STRING" id="1141098.A0A1Y2DR66"/>
<dbReference type="PROSITE" id="PS50075">
    <property type="entry name" value="CARRIER"/>
    <property type="match status" value="6"/>
</dbReference>
<protein>
    <submittedName>
        <fullName evidence="7">Amino acid adenylation domain-containing protein</fullName>
    </submittedName>
</protein>
<dbReference type="InterPro" id="IPR042099">
    <property type="entry name" value="ANL_N_sf"/>
</dbReference>
<dbReference type="SMART" id="SM00823">
    <property type="entry name" value="PKS_PP"/>
    <property type="match status" value="4"/>
</dbReference>
<dbReference type="GO" id="GO:0031169">
    <property type="term" value="P:ferrichrome biosynthetic process"/>
    <property type="evidence" value="ECO:0007669"/>
    <property type="project" value="UniProtKB-ARBA"/>
</dbReference>
<evidence type="ECO:0000313" key="7">
    <source>
        <dbReference type="EMBL" id="ORY61727.1"/>
    </source>
</evidence>
<evidence type="ECO:0000256" key="2">
    <source>
        <dbReference type="ARBA" id="ARBA00022450"/>
    </source>
</evidence>
<dbReference type="CDD" id="cd05918">
    <property type="entry name" value="A_NRPS_SidN3_like"/>
    <property type="match status" value="2"/>
</dbReference>
<evidence type="ECO:0000313" key="8">
    <source>
        <dbReference type="Proteomes" id="UP000193689"/>
    </source>
</evidence>
<feature type="domain" description="Carrier" evidence="6">
    <location>
        <begin position="2191"/>
        <end position="2264"/>
    </location>
</feature>
<dbReference type="InterPro" id="IPR009081">
    <property type="entry name" value="PP-bd_ACP"/>
</dbReference>
<name>A0A1Y2DR66_9PEZI</name>
<dbReference type="Proteomes" id="UP000193689">
    <property type="component" value="Unassembled WGS sequence"/>
</dbReference>
<dbReference type="OrthoDB" id="416786at2759"/>
<dbReference type="FunFam" id="3.40.50.980:FF:000001">
    <property type="entry name" value="Non-ribosomal peptide synthetase"/>
    <property type="match status" value="1"/>
</dbReference>
<dbReference type="GO" id="GO:0005737">
    <property type="term" value="C:cytoplasm"/>
    <property type="evidence" value="ECO:0007669"/>
    <property type="project" value="TreeGrafter"/>
</dbReference>
<keyword evidence="4" id="KW-0436">Ligase</keyword>
<dbReference type="GeneID" id="63781551"/>
<dbReference type="InterPro" id="IPR001242">
    <property type="entry name" value="Condensation_dom"/>
</dbReference>
<dbReference type="Gene3D" id="3.30.559.10">
    <property type="entry name" value="Chloramphenicol acetyltransferase-like domain"/>
    <property type="match status" value="6"/>
</dbReference>
<dbReference type="FunFam" id="3.30.300.30:FF:000015">
    <property type="entry name" value="Nonribosomal peptide synthase SidD"/>
    <property type="match status" value="1"/>
</dbReference>
<evidence type="ECO:0000256" key="5">
    <source>
        <dbReference type="ARBA" id="ARBA00029454"/>
    </source>
</evidence>
<dbReference type="InterPro" id="IPR010071">
    <property type="entry name" value="AA_adenyl_dom"/>
</dbReference>
<dbReference type="Gene3D" id="3.40.50.12780">
    <property type="entry name" value="N-terminal domain of ligase-like"/>
    <property type="match status" value="3"/>
</dbReference>
<dbReference type="GO" id="GO:0031177">
    <property type="term" value="F:phosphopantetheine binding"/>
    <property type="evidence" value="ECO:0007669"/>
    <property type="project" value="InterPro"/>
</dbReference>
<dbReference type="GO" id="GO:0016874">
    <property type="term" value="F:ligase activity"/>
    <property type="evidence" value="ECO:0007669"/>
    <property type="project" value="UniProtKB-KW"/>
</dbReference>
<keyword evidence="2" id="KW-0596">Phosphopantetheine</keyword>
<dbReference type="FunFam" id="3.40.50.12780:FF:000024">
    <property type="entry name" value="Nonribosomal siderophore peptide synthase SidC"/>
    <property type="match status" value="2"/>
</dbReference>
<dbReference type="NCBIfam" id="TIGR01733">
    <property type="entry name" value="AA-adenyl-dom"/>
    <property type="match status" value="2"/>
</dbReference>
<dbReference type="PANTHER" id="PTHR45527:SF1">
    <property type="entry name" value="FATTY ACID SYNTHASE"/>
    <property type="match status" value="1"/>
</dbReference>
<dbReference type="Pfam" id="PF00501">
    <property type="entry name" value="AMP-binding"/>
    <property type="match status" value="3"/>
</dbReference>
<dbReference type="SUPFAM" id="SSF56801">
    <property type="entry name" value="Acetyl-CoA synthetase-like"/>
    <property type="match status" value="3"/>
</dbReference>
<dbReference type="RefSeq" id="XP_040713804.1">
    <property type="nucleotide sequence ID" value="XM_040865339.1"/>
</dbReference>
<keyword evidence="3" id="KW-0597">Phosphoprotein</keyword>
<comment type="pathway">
    <text evidence="1">Siderophore biosynthesis.</text>
</comment>
<dbReference type="InterPro" id="IPR020845">
    <property type="entry name" value="AMP-binding_CS"/>
</dbReference>
<dbReference type="NCBIfam" id="NF003417">
    <property type="entry name" value="PRK04813.1"/>
    <property type="match status" value="3"/>
</dbReference>
<evidence type="ECO:0000256" key="1">
    <source>
        <dbReference type="ARBA" id="ARBA00004924"/>
    </source>
</evidence>
<dbReference type="Gene3D" id="3.30.559.30">
    <property type="entry name" value="Nonribosomal peptide synthetase, condensation domain"/>
    <property type="match status" value="6"/>
</dbReference>
<dbReference type="SUPFAM" id="SSF47336">
    <property type="entry name" value="ACP-like"/>
    <property type="match status" value="6"/>
</dbReference>
<feature type="domain" description="Carrier" evidence="6">
    <location>
        <begin position="4410"/>
        <end position="4483"/>
    </location>
</feature>
<dbReference type="InterPro" id="IPR045851">
    <property type="entry name" value="AMP-bd_C_sf"/>
</dbReference>
<dbReference type="InterPro" id="IPR020806">
    <property type="entry name" value="PKS_PP-bd"/>
</dbReference>
<dbReference type="Pfam" id="PF00550">
    <property type="entry name" value="PP-binding"/>
    <property type="match status" value="6"/>
</dbReference>
<dbReference type="GO" id="GO:0010106">
    <property type="term" value="P:cellular response to iron ion starvation"/>
    <property type="evidence" value="ECO:0007669"/>
    <property type="project" value="UniProtKB-ARBA"/>
</dbReference>
<dbReference type="PROSITE" id="PS00455">
    <property type="entry name" value="AMP_BINDING"/>
    <property type="match status" value="2"/>
</dbReference>
<dbReference type="Pfam" id="PF00668">
    <property type="entry name" value="Condensation"/>
    <property type="match status" value="6"/>
</dbReference>
<sequence length="4968" mass="546250">MSHLTMSEQELEGLSVLNSTPTLLDGPNLLHELVQRTTTNNGPAIDFLPRDGKPVSLSYAELHEASDALAARISQELATLPKRRPGDQLIIPLMISQSPELYIATLAVLKAGGAFCPLNLDAPADRIKFILGDINASLVLAGSSLVDRIPKEGSTLNILLVGDEHEVSVDDLSEGVKLPTRIPAKDDLAYVMYTSGSTGIPKGVGVSHLAATQSLLAHDRHIPAFNRFLQFAAPTFDVSVFEIFFPLKRGATLVCSNRTDMLTDLPGVLRKMNVDACELTPSVAGSLLKSRSNAPNLKLILTIGEMLTQPVVSEFGGDPKRASMLWGMYGPTEAAIHCTLQSAFSAEASPSCIGFPLDTVSAFVIGLPVDPADPKPFSILPIGQIGELAVGGHQLATGYINNPEQTASAFINTPFGRVYKTGDKARMMPNGTIECLGRVAEGQIKLNGQRIELGEIQNVMLRAQGCHAAFVCVMFNVLIAFAAVDDPAGMQDVILATCKKWLSAFMVPTEIIVMEDFPRLPSGKIDRLRLKESYKSVNLTSKSDTQYRDDLERSLCETASQILQANVQTSTRLASVGLDSLYSIEFACQLRERGLGITTVDVLEAGTISDLHRLIQKKKTNNDPLLHLTNGHHAPGSNELLELLRGDPGCSKLETEIDAVIQCTALQTSMIVETLKDSRLYINQLEVRFPSNPTPSNVRSWIIEATQRNEILRTGFIQLDGSFVQIVWNCLADEQISIVDHFSPVNTQDAEVFLRRPFYVEILKGDETGPSISRITIHHALYDGWTFDLLLDDLTILAHGEAPPDRPQFRDIGKDLGTISTRNDHASAKEFWAEYLRGSPGSSLPNFRTVAIPRPEILTTAHKITVNPDAIRQISLQSGFSLQAVFQACLVWLWGAMVGTQDVTFGSVFSGRTLPISDIERVMGPCIQTLPVRVDISDSRTISELIHCLHSINRQIIRQDPLPLEGIKRAAGMPLSSKLFDVLFVYQESLASRKRGAGHGVVKEIWHKDSLETKLLVEIEPCDDHFAATWTWHSDAFDESQIESFARHFDQLVHHFSEHLNEPISSVQGSFPSQLLSTYTSGLESVETLSSIAELVEKAVTESPDAIALCFADSVGKGLMQTRTLTYAELNQTANQIARHLQACGVEPGGIVSIVMEKSLLLYCGILGILKTGCGYLPILPSTPIKRVHLILEQAQPQLCIIGDASKPFKDGLFPCRTIHIHDPAISTYNDTNLRIPGYPSQLAYIIYTSGTTGTPKGVSVTNKNLLSNIEVLTRIYPHDSNSKMLQACSQAFDVSVFEIFFTWANGMCLCAATNDTLFEDLERTIQSFQVTHLSMTVTVASLINPEHVPGVEFLVTSGEAMTDEVLAKWSKVLYQGYGPSETTNICTVRKVSPGDSSQYLGWSFENTSSFVMNPNSNELVPLGCIGELCFGGDQVAAGYLNMPELTAIKFSEHAQYGRLYRSGDLGRMLPDGSLIILGRLDTQVKLRGQRIELQEIQGIVLGSSLVRACACGLLNRRGETSQQLALFYVPSTYEGQPFKFLALNSELKCLNAEISQILQSSLPAYMVPSFLFPIASLPLTSSGKIDTARLRQTAIELSDDLLSQCSFAADIRADTTEWTKTELQIVGALVETLSVDRSTINRWSSFAALGLDSISAIPLARKLQMRLKARIPLSQILQNPSIGRLAQSFATAIVPANNSLETTLSVATTDYGLLPSLLTKSIRARFTTWGIDSVEAILPCTPLQEGMLASSGEGNSYCNQILFKIKRASQNRKILDYWNEMINRHAILRTCFAATEDPEFPFVQVVLPAQADMTEFNILSTDDTLSPKQGLQQVVDEHLKMAPSAVDSYKPPMSIAMINQDAAESHLSFVCHHALYDGVAMGILLDEIQCLATGKKLQAPPSFEPFLKALSLPSDVDDFWKVHFDSFSPLALLPSDGVKDEASSASTQVSGRCQMPLQAIEARLRELGVSLLSTCQAAWAATLAAALHCEDVCFGNVVSGRSIALDDIDRLVAPCFNTIPVRIELSRLTSNRDLMKRLQSLDATMLKYQFTPLRKVQNSLGLEGEKLFDTLLLLQPPAKPLDETIWTLEMERGDVDVPIVCELLPSTAKDVLDVIVHRDVNLFPESTTQLLCNLFIYAFNACLQFPSSEVDLVPNLPAHLKESLQKLPQAPKQIKQPPATATLLAEEPWTDEELTVRAVVSKLSRVLESKIGRHTSIYRLGLDSISAFQIAHILNQEGFTVSAVDVLESATCSGIVSRIQNSDHSKPLPNYDVDLFSQIVKRELSAASLPAQPVTILPCTPLQQGMISQFILSQGKSYFNFVSWTVNAGIDADRLLEAWTAILTRHEILRSGFVSVSHPDTSFAILTYSETEIATPIKVLDSQVFNMDEWRLGCARHALENLSLPPWQLALVSDAESVKMHMAIHHALYDAYSLEILMHELALLLQGNELPPTKPIQVAVSTIFGHMAAERTEAETFWKNKAANLVVNSFPVMTPLRVETRQQMHVSHDFRVSPYALREKAATIDATLQAVLQAAWVRVLSSYHGDAAVTFGVVLSGRSGEHLNEALFPRITTLPVMARNIDSNKKLLQSMMRYNASLRRYEHTPLSHVQRWIGSPNALLFDTILVFQQAASEDKEMQPWIIDTEKAVVEYPVSLEVEEHSSETMRMNLVFYDDILPTEQAELVLQQFDAMLMHLLNNPDGVADGLGALKPELFSLLPAEHDKLPTEVRLMHQFVEKSALNHPDKLALEFASDLDEDVPRRRWTYGDLNECGNRVANYLVVNGIKPGGTVAVLFDKCPEAYMAILGILKAGCAFVALDPSAPASRKEFILRDSGATALLVQGDGEEDLGFNYPIQVLRVALGHLSSYLSTTPILQREITGEDTCYCLYTSGTTGTPKGCLITHDNCVQAMLAFQHLFAGYWDAESRWLQFASFHFDVSVLEQYWSWSVGIAVVAAPRDLILSDLISTISTLDITHIDLTPSLARLVHPDDVPSLCKGVFITGGEQLRQDILDVWGEKGVIYNAYGPTEATIGVTMYCRVPRTGRSSNIGKQFPNVGAYVLRPGTDVPVLRGGVGELCISGKLVGKGYLNRDELTHERFPTLRGYGEKVYRTGDLVRVLHDGSFDFLGRADDQVKLRGQRLEIGEINHTIRSGVAQIVDVATLVTKHGNQDRDVLVSFVVTEVHQDRSRDLVALTDQKSVRVCEEAREACGAKLPGYMVPTYVLAVPFIPLSANNKAQASVLKQLFNDILPGTLSSHLSSTNEPLERTEPHLARVLAEVTGTEASEIKKGNTIFDLGIDSISVIKLARCLQAAGFSRSNPSAILRNPRLSALAGILRESSDISSSLMLSDGVVNQFLRIKQSILACYHRHLGAVCRAFAVDRGEMEYIAPCTPLQEGMLSRSTTADGKAAYFNVFQFDIASNVDMERLKDVWFAVVKDHSILRTKFLQTADGYVQVALKNPSFAWNAFQVETNNLSHFLENRYDQWVQFNSGDFQRPLEVDCIAHRDKQMLVIRIFHGLYDARSFDLVLKNVKAVYRQETTDSGPAFIDVLPHGPLCDYSGTRPFWTQLFEGFTFQPMSNLLSQTEIPTDTIRPDVVLSRELNIEGLERKRRELSVTQQAILQAAWIAVLRQRFTAWPTIGIVLSGRSMMIEGVENTIGPLFNTLPFRVKKSNPSSTWSDLIQETHQFNASVLSFVHAPLRQIQKWCTNGQPLFDTLFAFGHEEVSSGEEELWTEVASTSQSDYPLAIEATAKSANRVKITLVAQPHIATKGALSSLFDELDQALSSIAEGGELSILTEDSTDPRGSSGTTARVLLNQSHATLQDAQDCAIIWTDQAQKLRHEVAALAEVPVESVKGNTTLFELGLDSIDVVKLVARLRRIGLSLKTSELMKRPTINGILSFDNNGIAIKKSSTLQIAQLEEQSSVLKSFIKRAGHNMEQFEAILPPTPLQDSMVAEMLLSDFQRYFNHDILEFSSDTDTQKLKGALELVIANSPILRTTFVEVDDPNIGSAYCQVVRKQIDSFHIFGSLRNVDQLDDVIEHTRQKAAAAKGTAHLLQFTLATVAGQKTYLVFSIAHALYDGASLDMFHRDVLSAYDGVYNPRLSYAPTLGAILASHGEQAESFWGEFLQGTVPTLLASRSNAVALKQPKSTVHRLEFSSQVDLTIIKKFCARHGITAQALGQSCWAAVLASVSQSLDVVFGVVLSGRDTDEAQGLMFPTMNTVPVRVVLHGSTTEYLEYIWENLKNINEFQGFPLRMAMKLAGGGCGEGGKIGVGGALFNTLFTMQSRSGEKEDHVKEGRLWKSVKSAAEIEYPVCVEMELFDAGLAWRVACDESFLTHEQAGEIMGNLDRVLKFLVHEDSRDVLRFEEQGGKVSVCGLTPFSLNHPSKNNGAEGQQSLPRRDETWSQSKEAIVIVEVLAEVAGVCPKDVRPGMSIYHLGLDSISAIKVSAMLRKRGMVISVRDLVRGGSLGGITSKIQATQPTRTAEVISQSGVFHRAEKMLKDLGINVTGVISGIGLSKETVEMVLPALPVQVHMLSMWQNTEGELFFYQFENVLPSHVSKNAAKRAWSALVDEMLILRTTFAATGSHTVPFVQIVTRADQKQQGGEDDENPDVWDFKASSSPFVLLEASKSANGLVSFKLKIHHALYDGVSLPMLISSFKELCGNTASNYSMQAVTNNSLWGYFVLKHCEDGTRTKRKQFWTSYLDGARISLVSWFNQAACSSPGPKTRTVKFKSAAVNDINKLKITASTHGITIQALFFAAYAKVLVSKSTESARPTLENSHHDIVFGIYLSNRVSLHDELQNAPLPTLSIVPLRVRFEQDEDLISIAKEIQRDVGKISSFDNASVGLWEIEKWTGVKISSFVNFLSLPGQSGDGGEPSAAVDGDGVNLSLSRSPPMTQCAKLAEPQDVLTNSVRDIYLDAVDIEAAISSSLDVGVFGSGSLIPQAEAVVVIELIVRELEAAV</sequence>
<dbReference type="InterPro" id="IPR006162">
    <property type="entry name" value="Ppantetheine_attach_site"/>
</dbReference>
<dbReference type="Gene3D" id="3.30.300.30">
    <property type="match status" value="3"/>
</dbReference>
<proteinExistence type="inferred from homology"/>
<feature type="domain" description="Carrier" evidence="6">
    <location>
        <begin position="1617"/>
        <end position="1694"/>
    </location>
</feature>
<dbReference type="GO" id="GO:0043041">
    <property type="term" value="P:amino acid activation for nonribosomal peptide biosynthetic process"/>
    <property type="evidence" value="ECO:0007669"/>
    <property type="project" value="TreeGrafter"/>
</dbReference>
<evidence type="ECO:0000256" key="4">
    <source>
        <dbReference type="ARBA" id="ARBA00022598"/>
    </source>
</evidence>
<reference evidence="7 8" key="1">
    <citation type="submission" date="2016-07" db="EMBL/GenBank/DDBJ databases">
        <title>Pervasive Adenine N6-methylation of Active Genes in Fungi.</title>
        <authorList>
            <consortium name="DOE Joint Genome Institute"/>
            <person name="Mondo S.J."/>
            <person name="Dannebaum R.O."/>
            <person name="Kuo R.C."/>
            <person name="Labutti K."/>
            <person name="Haridas S."/>
            <person name="Kuo A."/>
            <person name="Salamov A."/>
            <person name="Ahrendt S.R."/>
            <person name="Lipzen A."/>
            <person name="Sullivan W."/>
            <person name="Andreopoulos W.B."/>
            <person name="Clum A."/>
            <person name="Lindquist E."/>
            <person name="Daum C."/>
            <person name="Ramamoorthy G.K."/>
            <person name="Gryganskyi A."/>
            <person name="Culley D."/>
            <person name="Magnuson J.K."/>
            <person name="James T.Y."/>
            <person name="O'Malley M.A."/>
            <person name="Stajich J.E."/>
            <person name="Spatafora J.W."/>
            <person name="Visel A."/>
            <person name="Grigoriev I.V."/>
        </authorList>
    </citation>
    <scope>NUCLEOTIDE SEQUENCE [LARGE SCALE GENOMIC DNA]</scope>
    <source>
        <strain evidence="7 8">CBS 129021</strain>
    </source>
</reference>
<dbReference type="InterPro" id="IPR023213">
    <property type="entry name" value="CAT-like_dom_sf"/>
</dbReference>
<dbReference type="SUPFAM" id="SSF52777">
    <property type="entry name" value="CoA-dependent acyltransferases"/>
    <property type="match status" value="12"/>
</dbReference>
<dbReference type="FunFam" id="3.30.300.30:FF:000033">
    <property type="entry name" value="Nonribosomal siderophore peptide synthase SidC"/>
    <property type="match status" value="1"/>
</dbReference>
<dbReference type="PANTHER" id="PTHR45527">
    <property type="entry name" value="NONRIBOSOMAL PEPTIDE SYNTHETASE"/>
    <property type="match status" value="1"/>
</dbReference>
<feature type="domain" description="Carrier" evidence="6">
    <location>
        <begin position="3263"/>
        <end position="3340"/>
    </location>
</feature>
<dbReference type="InParanoid" id="A0A1Y2DR66"/>
<organism evidence="7 8">
    <name type="scientific">Pseudomassariella vexata</name>
    <dbReference type="NCBI Taxonomy" id="1141098"/>
    <lineage>
        <taxon>Eukaryota</taxon>
        <taxon>Fungi</taxon>
        <taxon>Dikarya</taxon>
        <taxon>Ascomycota</taxon>
        <taxon>Pezizomycotina</taxon>
        <taxon>Sordariomycetes</taxon>
        <taxon>Xylariomycetidae</taxon>
        <taxon>Amphisphaeriales</taxon>
        <taxon>Pseudomassariaceae</taxon>
        <taxon>Pseudomassariella</taxon>
    </lineage>
</organism>
<dbReference type="Gene3D" id="1.10.1200.10">
    <property type="entry name" value="ACP-like"/>
    <property type="match status" value="6"/>
</dbReference>
<feature type="domain" description="Carrier" evidence="6">
    <location>
        <begin position="3831"/>
        <end position="3907"/>
    </location>
</feature>
<feature type="domain" description="Carrier" evidence="6">
    <location>
        <begin position="546"/>
        <end position="619"/>
    </location>
</feature>
<evidence type="ECO:0000259" key="6">
    <source>
        <dbReference type="PROSITE" id="PS50075"/>
    </source>
</evidence>
<comment type="caution">
    <text evidence="7">The sequence shown here is derived from an EMBL/GenBank/DDBJ whole genome shotgun (WGS) entry which is preliminary data.</text>
</comment>
<dbReference type="EMBL" id="MCFJ01000010">
    <property type="protein sequence ID" value="ORY61727.1"/>
    <property type="molecule type" value="Genomic_DNA"/>
</dbReference>
<dbReference type="PROSITE" id="PS00012">
    <property type="entry name" value="PHOSPHOPANTETHEINE"/>
    <property type="match status" value="3"/>
</dbReference>
<gene>
    <name evidence="7" type="ORF">BCR38DRAFT_526047</name>
</gene>
<keyword evidence="8" id="KW-1185">Reference proteome</keyword>
<dbReference type="InterPro" id="IPR000873">
    <property type="entry name" value="AMP-dep_synth/lig_dom"/>
</dbReference>
<dbReference type="InterPro" id="IPR036736">
    <property type="entry name" value="ACP-like_sf"/>
</dbReference>
<comment type="similarity">
    <text evidence="5">Belongs to the NRP synthetase family.</text>
</comment>
<evidence type="ECO:0000256" key="3">
    <source>
        <dbReference type="ARBA" id="ARBA00022553"/>
    </source>
</evidence>